<dbReference type="AlphaFoldDB" id="A0A0C2WR40"/>
<feature type="compositionally biased region" description="Polar residues" evidence="1">
    <location>
        <begin position="1"/>
        <end position="10"/>
    </location>
</feature>
<reference evidence="2 3" key="1">
    <citation type="submission" date="2014-04" db="EMBL/GenBank/DDBJ databases">
        <authorList>
            <consortium name="DOE Joint Genome Institute"/>
            <person name="Kuo A."/>
            <person name="Zuccaro A."/>
            <person name="Kohler A."/>
            <person name="Nagy L.G."/>
            <person name="Floudas D."/>
            <person name="Copeland A."/>
            <person name="Barry K.W."/>
            <person name="Cichocki N."/>
            <person name="Veneault-Fourrey C."/>
            <person name="LaButti K."/>
            <person name="Lindquist E.A."/>
            <person name="Lipzen A."/>
            <person name="Lundell T."/>
            <person name="Morin E."/>
            <person name="Murat C."/>
            <person name="Sun H."/>
            <person name="Tunlid A."/>
            <person name="Henrissat B."/>
            <person name="Grigoriev I.V."/>
            <person name="Hibbett D.S."/>
            <person name="Martin F."/>
            <person name="Nordberg H.P."/>
            <person name="Cantor M.N."/>
            <person name="Hua S.X."/>
        </authorList>
    </citation>
    <scope>NUCLEOTIDE SEQUENCE [LARGE SCALE GENOMIC DNA]</scope>
    <source>
        <strain evidence="2 3">MAFF 305830</strain>
    </source>
</reference>
<protein>
    <submittedName>
        <fullName evidence="2">Uncharacterized protein</fullName>
    </submittedName>
</protein>
<reference evidence="3" key="2">
    <citation type="submission" date="2015-01" db="EMBL/GenBank/DDBJ databases">
        <title>Evolutionary Origins and Diversification of the Mycorrhizal Mutualists.</title>
        <authorList>
            <consortium name="DOE Joint Genome Institute"/>
            <consortium name="Mycorrhizal Genomics Consortium"/>
            <person name="Kohler A."/>
            <person name="Kuo A."/>
            <person name="Nagy L.G."/>
            <person name="Floudas D."/>
            <person name="Copeland A."/>
            <person name="Barry K.W."/>
            <person name="Cichocki N."/>
            <person name="Veneault-Fourrey C."/>
            <person name="LaButti K."/>
            <person name="Lindquist E.A."/>
            <person name="Lipzen A."/>
            <person name="Lundell T."/>
            <person name="Morin E."/>
            <person name="Murat C."/>
            <person name="Riley R."/>
            <person name="Ohm R."/>
            <person name="Sun H."/>
            <person name="Tunlid A."/>
            <person name="Henrissat B."/>
            <person name="Grigoriev I.V."/>
            <person name="Hibbett D.S."/>
            <person name="Martin F."/>
        </authorList>
    </citation>
    <scope>NUCLEOTIDE SEQUENCE [LARGE SCALE GENOMIC DNA]</scope>
    <source>
        <strain evidence="3">MAFF 305830</strain>
    </source>
</reference>
<organism evidence="2 3">
    <name type="scientific">Serendipita vermifera MAFF 305830</name>
    <dbReference type="NCBI Taxonomy" id="933852"/>
    <lineage>
        <taxon>Eukaryota</taxon>
        <taxon>Fungi</taxon>
        <taxon>Dikarya</taxon>
        <taxon>Basidiomycota</taxon>
        <taxon>Agaricomycotina</taxon>
        <taxon>Agaricomycetes</taxon>
        <taxon>Sebacinales</taxon>
        <taxon>Serendipitaceae</taxon>
        <taxon>Serendipita</taxon>
    </lineage>
</organism>
<accession>A0A0C2WR40</accession>
<keyword evidence="3" id="KW-1185">Reference proteome</keyword>
<sequence length="302" mass="34883">MMTRGPSSRASQHEEESEPPDSNYEQELVKPEVKAAALLLTTAPIYSLRDDFDKISELGPHFYTFGEGVRVWLRDDPNVERLQGTLRKLNVPMNLAAREIESCFISARLYYIHRSDEMAPPTDGFGQVTEEQVAKLLNPQFQEMVIRHARKAAIQAAKAAKIIREEVMPIFPQLEYDLECYVDNYVGRIYVNQMRQESMVPLLLHNLLFGAIPPTPWSEKQVRDLPRYLQLGKDLLHQLPAFLDNFELHCQRLLKIRPQQFVDLGYTTFDDATRLYQDRLKCNQALAHMGLSWFTSIEAFIP</sequence>
<gene>
    <name evidence="2" type="ORF">M408DRAFT_30684</name>
</gene>
<evidence type="ECO:0000256" key="1">
    <source>
        <dbReference type="SAM" id="MobiDB-lite"/>
    </source>
</evidence>
<dbReference type="HOGENOM" id="CLU_921853_0_0_1"/>
<dbReference type="Proteomes" id="UP000054097">
    <property type="component" value="Unassembled WGS sequence"/>
</dbReference>
<evidence type="ECO:0000313" key="2">
    <source>
        <dbReference type="EMBL" id="KIM20077.1"/>
    </source>
</evidence>
<feature type="region of interest" description="Disordered" evidence="1">
    <location>
        <begin position="1"/>
        <end position="26"/>
    </location>
</feature>
<proteinExistence type="predicted"/>
<dbReference type="OrthoDB" id="3134735at2759"/>
<evidence type="ECO:0000313" key="3">
    <source>
        <dbReference type="Proteomes" id="UP000054097"/>
    </source>
</evidence>
<dbReference type="EMBL" id="KN824481">
    <property type="protein sequence ID" value="KIM20077.1"/>
    <property type="molecule type" value="Genomic_DNA"/>
</dbReference>
<name>A0A0C2WR40_SERVB</name>